<gene>
    <name evidence="1" type="ORF">NQ176_g9957</name>
</gene>
<organism evidence="1 2">
    <name type="scientific">Zarea fungicola</name>
    <dbReference type="NCBI Taxonomy" id="93591"/>
    <lineage>
        <taxon>Eukaryota</taxon>
        <taxon>Fungi</taxon>
        <taxon>Dikarya</taxon>
        <taxon>Ascomycota</taxon>
        <taxon>Pezizomycotina</taxon>
        <taxon>Sordariomycetes</taxon>
        <taxon>Hypocreomycetidae</taxon>
        <taxon>Hypocreales</taxon>
        <taxon>Cordycipitaceae</taxon>
        <taxon>Zarea</taxon>
    </lineage>
</organism>
<comment type="caution">
    <text evidence="1">The sequence shown here is derived from an EMBL/GenBank/DDBJ whole genome shotgun (WGS) entry which is preliminary data.</text>
</comment>
<reference evidence="1" key="1">
    <citation type="submission" date="2022-08" db="EMBL/GenBank/DDBJ databases">
        <title>Genome Sequence of Lecanicillium fungicola.</title>
        <authorList>
            <person name="Buettner E."/>
        </authorList>
    </citation>
    <scope>NUCLEOTIDE SEQUENCE</scope>
    <source>
        <strain evidence="1">Babe33</strain>
    </source>
</reference>
<proteinExistence type="predicted"/>
<sequence>MPRQNVFSIIPRIPHQDPEYATRPMTSKQVRKAHKAATKLPTMTRAERYKWEREEQERIRKDHEKEKAAAKAKAARDKKKEKEMAAREEKRRNGLPMVNVRPSQDTIARFVRGNGSGMKRDAQGKAVTMGEQEPQEEQVQELQDLQDLQDQDKEMKNTALDSILEMEEEADDALGAVVQDHVTGIDTRLSSTNNQDSSRRDVTAEDAEITIHNDTVEEPSQGISENKRPNLNNMNETSNVMFSQDLDADLGLEDALDEAEIAAALDRVQAGAPIVATEKQLNLNTANQNKDDKPIHPGPAVFMSSQDLLLDDEDLNLEMLEELDQLMTRPANHPLPCPIQASPKEPTKNVRLKSPEPMNYHGNTKKLASSIHTTPRRTKKSPPQRRVQMQSSSPHPPRQPPPMSTQAILVNFDDFFPTSSQQLRELEEGDEPIQGMGQIARSTAHGEEQQDTAALAAQTVSNTHTIIQQETTSVATPLETEMSKTNMEIDDFESDFGSFPSTAHFSFAEHKSLPVQTSRCQNRRLLASTLHL</sequence>
<accession>A0ACC1MJ63</accession>
<dbReference type="Proteomes" id="UP001143910">
    <property type="component" value="Unassembled WGS sequence"/>
</dbReference>
<evidence type="ECO:0000313" key="1">
    <source>
        <dbReference type="EMBL" id="KAJ2966835.1"/>
    </source>
</evidence>
<keyword evidence="2" id="KW-1185">Reference proteome</keyword>
<dbReference type="EMBL" id="JANJQO010002496">
    <property type="protein sequence ID" value="KAJ2966835.1"/>
    <property type="molecule type" value="Genomic_DNA"/>
</dbReference>
<name>A0ACC1MJ63_9HYPO</name>
<evidence type="ECO:0000313" key="2">
    <source>
        <dbReference type="Proteomes" id="UP001143910"/>
    </source>
</evidence>
<protein>
    <submittedName>
        <fullName evidence="1">Uncharacterized protein</fullName>
    </submittedName>
</protein>